<dbReference type="Pfam" id="PF13689">
    <property type="entry name" value="DUF4154"/>
    <property type="match status" value="1"/>
</dbReference>
<protein>
    <recommendedName>
        <fullName evidence="4">Transmembrane protein</fullName>
    </recommendedName>
</protein>
<name>A0A177NGP9_9GAMM</name>
<dbReference type="STRING" id="702114.A1355_09760"/>
<keyword evidence="1" id="KW-0732">Signal</keyword>
<dbReference type="InterPro" id="IPR025293">
    <property type="entry name" value="YfiR/HmsC-like"/>
</dbReference>
<dbReference type="AlphaFoldDB" id="A0A177NGP9"/>
<dbReference type="RefSeq" id="WP_064030303.1">
    <property type="nucleotide sequence ID" value="NZ_LUUK01000184.1"/>
</dbReference>
<reference evidence="3" key="1">
    <citation type="submission" date="2016-03" db="EMBL/GenBank/DDBJ databases">
        <authorList>
            <person name="Heylen K."/>
            <person name="De Vos P."/>
            <person name="Vekeman B."/>
        </authorList>
    </citation>
    <scope>NUCLEOTIDE SEQUENCE [LARGE SCALE GENOMIC DNA]</scope>
    <source>
        <strain evidence="3">R-45383</strain>
    </source>
</reference>
<dbReference type="OrthoDB" id="277577at2"/>
<sequence length="205" mass="22719">MKHADLASFDATPRLNRRSRRRLGIAALLLGMLVPAVNADPTPGQSSAIRVKAAFLRNFARYVTWPEPVSPSVDRPWCIAVLGPDPFGEVLETSVKDRSEQGHAFEIVRAERTVDLPICHIVFVAYTDIALRHAALAELKRKPVLTVGDAEDFIADGGVIRFKVDERVGMTINLDQARAVSLTIQTKLLEVSNEILINGIFRRVR</sequence>
<dbReference type="EMBL" id="LUUK01000184">
    <property type="protein sequence ID" value="OAI16613.1"/>
    <property type="molecule type" value="Genomic_DNA"/>
</dbReference>
<evidence type="ECO:0000313" key="2">
    <source>
        <dbReference type="EMBL" id="OAI16613.1"/>
    </source>
</evidence>
<feature type="signal peptide" evidence="1">
    <location>
        <begin position="1"/>
        <end position="39"/>
    </location>
</feature>
<gene>
    <name evidence="2" type="ORF">A1355_09760</name>
</gene>
<evidence type="ECO:0000313" key="3">
    <source>
        <dbReference type="Proteomes" id="UP000077628"/>
    </source>
</evidence>
<accession>A0A177NGP9</accession>
<evidence type="ECO:0008006" key="4">
    <source>
        <dbReference type="Google" id="ProtNLM"/>
    </source>
</evidence>
<dbReference type="Proteomes" id="UP000077628">
    <property type="component" value="Unassembled WGS sequence"/>
</dbReference>
<proteinExistence type="predicted"/>
<keyword evidence="3" id="KW-1185">Reference proteome</keyword>
<organism evidence="2 3">
    <name type="scientific">Methylomonas koyamae</name>
    <dbReference type="NCBI Taxonomy" id="702114"/>
    <lineage>
        <taxon>Bacteria</taxon>
        <taxon>Pseudomonadati</taxon>
        <taxon>Pseudomonadota</taxon>
        <taxon>Gammaproteobacteria</taxon>
        <taxon>Methylococcales</taxon>
        <taxon>Methylococcaceae</taxon>
        <taxon>Methylomonas</taxon>
    </lineage>
</organism>
<evidence type="ECO:0000256" key="1">
    <source>
        <dbReference type="SAM" id="SignalP"/>
    </source>
</evidence>
<comment type="caution">
    <text evidence="2">The sequence shown here is derived from an EMBL/GenBank/DDBJ whole genome shotgun (WGS) entry which is preliminary data.</text>
</comment>
<feature type="chain" id="PRO_5008069109" description="Transmembrane protein" evidence="1">
    <location>
        <begin position="40"/>
        <end position="205"/>
    </location>
</feature>